<dbReference type="AlphaFoldDB" id="A0A2H5Y586"/>
<proteinExistence type="predicted"/>
<accession>A0A2H5Y586</accession>
<dbReference type="EMBL" id="BEHY01000013">
    <property type="protein sequence ID" value="GBD08607.1"/>
    <property type="molecule type" value="Genomic_DNA"/>
</dbReference>
<gene>
    <name evidence="1" type="ORF">HRbin22_00848</name>
</gene>
<reference evidence="2" key="1">
    <citation type="submission" date="2017-09" db="EMBL/GenBank/DDBJ databases">
        <title>Metaegenomics of thermophilic ammonia-oxidizing enrichment culture.</title>
        <authorList>
            <person name="Kato S."/>
            <person name="Suzuki K."/>
        </authorList>
    </citation>
    <scope>NUCLEOTIDE SEQUENCE [LARGE SCALE GENOMIC DNA]</scope>
</reference>
<dbReference type="Proteomes" id="UP000236642">
    <property type="component" value="Unassembled WGS sequence"/>
</dbReference>
<name>A0A2H5Y586_9CHLR</name>
<evidence type="ECO:0000313" key="2">
    <source>
        <dbReference type="Proteomes" id="UP000236642"/>
    </source>
</evidence>
<comment type="caution">
    <text evidence="1">The sequence shown here is derived from an EMBL/GenBank/DDBJ whole genome shotgun (WGS) entry which is preliminary data.</text>
</comment>
<dbReference type="NCBIfam" id="NF040560">
    <property type="entry name" value="CAS_Csx15"/>
    <property type="match status" value="1"/>
</dbReference>
<evidence type="ECO:0000313" key="1">
    <source>
        <dbReference type="EMBL" id="GBD08607.1"/>
    </source>
</evidence>
<organism evidence="1 2">
    <name type="scientific">Candidatus Thermoflexus japonica</name>
    <dbReference type="NCBI Taxonomy" id="2035417"/>
    <lineage>
        <taxon>Bacteria</taxon>
        <taxon>Bacillati</taxon>
        <taxon>Chloroflexota</taxon>
        <taxon>Thermoflexia</taxon>
        <taxon>Thermoflexales</taxon>
        <taxon>Thermoflexaceae</taxon>
        <taxon>Thermoflexus</taxon>
    </lineage>
</organism>
<dbReference type="CDD" id="cd09766">
    <property type="entry name" value="Csx15_I-U"/>
    <property type="match status" value="1"/>
</dbReference>
<sequence length="129" mass="14255">MIVVNFAHPLTEEQLQQIEVLTGQKVERVIAIDAQIDPQEPLTPQVVAMVDRVGFSPEEWQVLPLLIALPSLNYSAGVLLAELHGRMGYFPSILRLRPVAGAIPPRFEVAEVINLQAVRDAARARRGRG</sequence>
<protein>
    <submittedName>
        <fullName evidence="1">Uncharacterized protein</fullName>
    </submittedName>
</protein>